<dbReference type="RefSeq" id="WP_011667893.1">
    <property type="nucleotide sequence ID" value="NZ_CAKMBH010000016.1"/>
</dbReference>
<comment type="caution">
    <text evidence="1">The sequence shown here is derived from an EMBL/GenBank/DDBJ whole genome shotgun (WGS) entry which is preliminary data.</text>
</comment>
<gene>
    <name evidence="1" type="ORF">CNR29_04990</name>
</gene>
<evidence type="ECO:0000313" key="2">
    <source>
        <dbReference type="Proteomes" id="UP000217918"/>
    </source>
</evidence>
<evidence type="ECO:0000313" key="1">
    <source>
        <dbReference type="EMBL" id="PBQ23393.1"/>
    </source>
</evidence>
<proteinExistence type="predicted"/>
<reference evidence="1 2" key="1">
    <citation type="submission" date="2017-09" db="EMBL/GenBank/DDBJ databases">
        <title>Genome sequence of Lactobacillus brevis D7.</title>
        <authorList>
            <person name="Kwon M.-S."/>
            <person name="Lim S.K."/>
            <person name="Choi H.-J."/>
        </authorList>
    </citation>
    <scope>NUCLEOTIDE SEQUENCE [LARGE SCALE GENOMIC DNA]</scope>
    <source>
        <strain evidence="1 2">D7</strain>
    </source>
</reference>
<name>A0A2A3TTN0_LEVBR</name>
<organism evidence="1 2">
    <name type="scientific">Levilactobacillus brevis</name>
    <name type="common">Lactobacillus brevis</name>
    <dbReference type="NCBI Taxonomy" id="1580"/>
    <lineage>
        <taxon>Bacteria</taxon>
        <taxon>Bacillati</taxon>
        <taxon>Bacillota</taxon>
        <taxon>Bacilli</taxon>
        <taxon>Lactobacillales</taxon>
        <taxon>Lactobacillaceae</taxon>
        <taxon>Levilactobacillus</taxon>
    </lineage>
</organism>
<dbReference type="AlphaFoldDB" id="A0A2A3TTN0"/>
<accession>A0A2A3TTN0</accession>
<dbReference type="Proteomes" id="UP000217918">
    <property type="component" value="Unassembled WGS sequence"/>
</dbReference>
<dbReference type="EMBL" id="NVYO01000001">
    <property type="protein sequence ID" value="PBQ23393.1"/>
    <property type="molecule type" value="Genomic_DNA"/>
</dbReference>
<sequence length="59" mass="6690">MNKVGKQDLIEAYESIEVSLQQRIALTPVSQFKQLLHDFTQLYRTKGKLARLKGVSVNG</sequence>
<protein>
    <submittedName>
        <fullName evidence="1">Uncharacterized protein</fullName>
    </submittedName>
</protein>